<evidence type="ECO:0000313" key="3">
    <source>
        <dbReference type="Proteomes" id="UP000179381"/>
    </source>
</evidence>
<dbReference type="Proteomes" id="UP000179381">
    <property type="component" value="Unassembled WGS sequence"/>
</dbReference>
<keyword evidence="1" id="KW-0812">Transmembrane</keyword>
<proteinExistence type="predicted"/>
<dbReference type="Gene3D" id="3.30.110.170">
    <property type="entry name" value="Protein of unknown function (DUF541), domain 1"/>
    <property type="match status" value="1"/>
</dbReference>
<dbReference type="Pfam" id="PF04402">
    <property type="entry name" value="SIMPL"/>
    <property type="match status" value="1"/>
</dbReference>
<keyword evidence="1" id="KW-0472">Membrane</keyword>
<name>A0A1F6XED7_9BACT</name>
<dbReference type="EMBL" id="MFVH01000007">
    <property type="protein sequence ID" value="OGI92550.1"/>
    <property type="molecule type" value="Genomic_DNA"/>
</dbReference>
<gene>
    <name evidence="2" type="ORF">A2933_00970</name>
</gene>
<organism evidence="2 3">
    <name type="scientific">Candidatus Nomurabacteria bacterium RIFCSPLOWO2_01_FULL_46_18</name>
    <dbReference type="NCBI Taxonomy" id="1801783"/>
    <lineage>
        <taxon>Bacteria</taxon>
        <taxon>Candidatus Nomuraibacteriota</taxon>
    </lineage>
</organism>
<protein>
    <recommendedName>
        <fullName evidence="4">SIMPL domain-containing protein</fullName>
    </recommendedName>
</protein>
<evidence type="ECO:0008006" key="4">
    <source>
        <dbReference type="Google" id="ProtNLM"/>
    </source>
</evidence>
<dbReference type="InterPro" id="IPR007497">
    <property type="entry name" value="SIMPL/DUF541"/>
</dbReference>
<dbReference type="AlphaFoldDB" id="A0A1F6XED7"/>
<dbReference type="PANTHER" id="PTHR34387">
    <property type="entry name" value="SLR1258 PROTEIN"/>
    <property type="match status" value="1"/>
</dbReference>
<feature type="transmembrane region" description="Helical" evidence="1">
    <location>
        <begin position="12"/>
        <end position="29"/>
    </location>
</feature>
<dbReference type="PANTHER" id="PTHR34387:SF1">
    <property type="entry name" value="PERIPLASMIC IMMUNOGENIC PROTEIN"/>
    <property type="match status" value="1"/>
</dbReference>
<reference evidence="2 3" key="1">
    <citation type="journal article" date="2016" name="Nat. Commun.">
        <title>Thousands of microbial genomes shed light on interconnected biogeochemical processes in an aquifer system.</title>
        <authorList>
            <person name="Anantharaman K."/>
            <person name="Brown C.T."/>
            <person name="Hug L.A."/>
            <person name="Sharon I."/>
            <person name="Castelle C.J."/>
            <person name="Probst A.J."/>
            <person name="Thomas B.C."/>
            <person name="Singh A."/>
            <person name="Wilkins M.J."/>
            <person name="Karaoz U."/>
            <person name="Brodie E.L."/>
            <person name="Williams K.H."/>
            <person name="Hubbard S.S."/>
            <person name="Banfield J.F."/>
        </authorList>
    </citation>
    <scope>NUCLEOTIDE SEQUENCE [LARGE SCALE GENOMIC DNA]</scope>
</reference>
<evidence type="ECO:0000256" key="1">
    <source>
        <dbReference type="SAM" id="Phobius"/>
    </source>
</evidence>
<dbReference type="Gene3D" id="3.30.70.2970">
    <property type="entry name" value="Protein of unknown function (DUF541), domain 2"/>
    <property type="match status" value="1"/>
</dbReference>
<dbReference type="GO" id="GO:0006974">
    <property type="term" value="P:DNA damage response"/>
    <property type="evidence" value="ECO:0007669"/>
    <property type="project" value="TreeGrafter"/>
</dbReference>
<dbReference type="InterPro" id="IPR052022">
    <property type="entry name" value="26kDa_periplasmic_antigen"/>
</dbReference>
<sequence>MEPEKRNLYKAVLGLVIVLALFFAIKFLAELRVYGGVRNGEVNTISVSGHGEVQAVPDIASVYFTIRQEGKTVKEAQEKAAVIEKKALDFLRANNIADKDIRTESASFNPKYEYVYDTKILMPCTEFNCPPRPGKNMITGYEAYESLTVKIRNTDDAGKIIEGLGALGITDLNGPNFTIDDEDNLKREARKKAIDEAKEKAKILAKDLGVRLGRVASFSESGNYPIPIYGKAMMLEAGGVVDVSAPAELPVGENTITSDVTITYEIR</sequence>
<comment type="caution">
    <text evidence="2">The sequence shown here is derived from an EMBL/GenBank/DDBJ whole genome shotgun (WGS) entry which is preliminary data.</text>
</comment>
<keyword evidence="1" id="KW-1133">Transmembrane helix</keyword>
<accession>A0A1F6XED7</accession>
<evidence type="ECO:0000313" key="2">
    <source>
        <dbReference type="EMBL" id="OGI92550.1"/>
    </source>
</evidence>